<comment type="caution">
    <text evidence="1">The sequence shown here is derived from an EMBL/GenBank/DDBJ whole genome shotgun (WGS) entry which is preliminary data.</text>
</comment>
<dbReference type="InterPro" id="IPR023606">
    <property type="entry name" value="CoA-Trfase_III_dom_1_sf"/>
</dbReference>
<name>A0A0G0GRY8_9BACT</name>
<dbReference type="Pfam" id="PF02515">
    <property type="entry name" value="CoA_transf_3"/>
    <property type="match status" value="1"/>
</dbReference>
<proteinExistence type="predicted"/>
<dbReference type="PANTHER" id="PTHR48228:SF5">
    <property type="entry name" value="ALPHA-METHYLACYL-COA RACEMASE"/>
    <property type="match status" value="1"/>
</dbReference>
<dbReference type="InterPro" id="IPR003673">
    <property type="entry name" value="CoA-Trfase_fam_III"/>
</dbReference>
<evidence type="ECO:0000313" key="1">
    <source>
        <dbReference type="EMBL" id="KKQ33838.1"/>
    </source>
</evidence>
<dbReference type="SUPFAM" id="SSF89796">
    <property type="entry name" value="CoA-transferase family III (CaiB/BaiF)"/>
    <property type="match status" value="1"/>
</dbReference>
<dbReference type="GO" id="GO:0003824">
    <property type="term" value="F:catalytic activity"/>
    <property type="evidence" value="ECO:0007669"/>
    <property type="project" value="InterPro"/>
</dbReference>
<dbReference type="InterPro" id="IPR050509">
    <property type="entry name" value="CoA-transferase_III"/>
</dbReference>
<evidence type="ECO:0000313" key="2">
    <source>
        <dbReference type="Proteomes" id="UP000033876"/>
    </source>
</evidence>
<dbReference type="Gene3D" id="3.40.50.10540">
    <property type="entry name" value="Crotonobetainyl-coa:carnitine coa-transferase, domain 1"/>
    <property type="match status" value="1"/>
</dbReference>
<dbReference type="Proteomes" id="UP000033876">
    <property type="component" value="Unassembled WGS sequence"/>
</dbReference>
<organism evidence="1 2">
    <name type="scientific">Candidatus Nomurabacteria bacterium GW2011_GWB1_37_5</name>
    <dbReference type="NCBI Taxonomy" id="1618742"/>
    <lineage>
        <taxon>Bacteria</taxon>
        <taxon>Candidatus Nomuraibacteriota</taxon>
    </lineage>
</organism>
<dbReference type="AlphaFoldDB" id="A0A0G0GRY8"/>
<gene>
    <name evidence="1" type="ORF">US50_C0070G0006</name>
</gene>
<dbReference type="EMBL" id="LBTF01000070">
    <property type="protein sequence ID" value="KKQ33838.1"/>
    <property type="molecule type" value="Genomic_DNA"/>
</dbReference>
<sequence length="310" mass="34928">MKKIKIVDASTLVPGPFASFLLMKHLDCDVLKIEDIHQPDPLINMRPTKDGTGLGYQSINQKKRIVKVDLRNNGLETLKREIKDANVFLENFKAGRTFKLGISYQDLTKINPSLIYCSISGFGSKTPLAHKSAHDLNILALSGYLDQQYKLAAAISLPPLLLADTFTTYHSGLRILSILVKNDLPAHLEISMYEAFLEAMTLNNYPQLISQKDFSAADFIMSGKFPCYGVYSTKDGGKVAVAAIEKPLWIDFCSHINRQDLVEKQFEIETTQAIAQEMKKYDREHWLADDIDFCVTPVLSINEAKNYKYV</sequence>
<dbReference type="InterPro" id="IPR044855">
    <property type="entry name" value="CoA-Trfase_III_dom3_sf"/>
</dbReference>
<reference evidence="1 2" key="1">
    <citation type="journal article" date="2015" name="Nature">
        <title>rRNA introns, odd ribosomes, and small enigmatic genomes across a large radiation of phyla.</title>
        <authorList>
            <person name="Brown C.T."/>
            <person name="Hug L.A."/>
            <person name="Thomas B.C."/>
            <person name="Sharon I."/>
            <person name="Castelle C.J."/>
            <person name="Singh A."/>
            <person name="Wilkins M.J."/>
            <person name="Williams K.H."/>
            <person name="Banfield J.F."/>
        </authorList>
    </citation>
    <scope>NUCLEOTIDE SEQUENCE [LARGE SCALE GENOMIC DNA]</scope>
</reference>
<dbReference type="Gene3D" id="3.30.1540.10">
    <property type="entry name" value="formyl-coa transferase, domain 3"/>
    <property type="match status" value="1"/>
</dbReference>
<protein>
    <submittedName>
        <fullName evidence="1">Uncharacterized protein</fullName>
    </submittedName>
</protein>
<accession>A0A0G0GRY8</accession>
<dbReference type="PANTHER" id="PTHR48228">
    <property type="entry name" value="SUCCINYL-COA--D-CITRAMALATE COA-TRANSFERASE"/>
    <property type="match status" value="1"/>
</dbReference>